<dbReference type="OrthoDB" id="6086606at2759"/>
<dbReference type="InterPro" id="IPR015943">
    <property type="entry name" value="WD40/YVTN_repeat-like_dom_sf"/>
</dbReference>
<keyword evidence="1" id="KW-0677">Repeat</keyword>
<keyword evidence="4" id="KW-1185">Reference proteome</keyword>
<dbReference type="SUPFAM" id="SSF63825">
    <property type="entry name" value="YWTD domain"/>
    <property type="match status" value="1"/>
</dbReference>
<accession>A0A8S3RQV9</accession>
<protein>
    <submittedName>
        <fullName evidence="3">Uncharacterized protein</fullName>
    </submittedName>
</protein>
<dbReference type="InterPro" id="IPR001258">
    <property type="entry name" value="NHL_repeat"/>
</dbReference>
<organism evidence="3 4">
    <name type="scientific">Mytilus edulis</name>
    <name type="common">Blue mussel</name>
    <dbReference type="NCBI Taxonomy" id="6550"/>
    <lineage>
        <taxon>Eukaryota</taxon>
        <taxon>Metazoa</taxon>
        <taxon>Spiralia</taxon>
        <taxon>Lophotrochozoa</taxon>
        <taxon>Mollusca</taxon>
        <taxon>Bivalvia</taxon>
        <taxon>Autobranchia</taxon>
        <taxon>Pteriomorphia</taxon>
        <taxon>Mytilida</taxon>
        <taxon>Mytiloidea</taxon>
        <taxon>Mytilidae</taxon>
        <taxon>Mytilinae</taxon>
        <taxon>Mytilus</taxon>
    </lineage>
</organism>
<dbReference type="PROSITE" id="PS51125">
    <property type="entry name" value="NHL"/>
    <property type="match status" value="1"/>
</dbReference>
<gene>
    <name evidence="3" type="ORF">MEDL_23091</name>
</gene>
<evidence type="ECO:0000256" key="1">
    <source>
        <dbReference type="ARBA" id="ARBA00022737"/>
    </source>
</evidence>
<evidence type="ECO:0000256" key="2">
    <source>
        <dbReference type="PROSITE-ProRule" id="PRU00504"/>
    </source>
</evidence>
<evidence type="ECO:0000313" key="3">
    <source>
        <dbReference type="EMBL" id="CAG2208906.1"/>
    </source>
</evidence>
<dbReference type="AlphaFoldDB" id="A0A8S3RQV9"/>
<sequence length="297" mass="33490">MKYIEKDIAGTEQFIQSITKSGSTNQVNISFQMTKSLQKLSATVQKFGDIIVSYDPSDYSIQKRKDRQAQIRVATPTRNIDNMTLTFRKGIDTKSADVYGCSLLPDDSMIFSSYFENKLRVLKSEISKDFEIKKIDQPFDVVFIGDDSIAVTSDKLKRINIINLIDHKLIRSINVGSYVGGVVYKDGNLIYCARDQGIRVLNLKEKNTIVSYTEVHGSAYVTTFGDKLFYTNFNTHSVTCCDYHGEQQWIFCDFDCLRSPLGISVDNNGNVFVAGYDTHNVVVISPDGQSLQRTLII</sequence>
<evidence type="ECO:0000313" key="4">
    <source>
        <dbReference type="Proteomes" id="UP000683360"/>
    </source>
</evidence>
<name>A0A8S3RQV9_MYTED</name>
<dbReference type="Proteomes" id="UP000683360">
    <property type="component" value="Unassembled WGS sequence"/>
</dbReference>
<dbReference type="EMBL" id="CAJPWZ010001126">
    <property type="protein sequence ID" value="CAG2208906.1"/>
    <property type="molecule type" value="Genomic_DNA"/>
</dbReference>
<feature type="repeat" description="NHL" evidence="2">
    <location>
        <begin position="257"/>
        <end position="287"/>
    </location>
</feature>
<comment type="caution">
    <text evidence="3">The sequence shown here is derived from an EMBL/GenBank/DDBJ whole genome shotgun (WGS) entry which is preliminary data.</text>
</comment>
<proteinExistence type="predicted"/>
<dbReference type="Gene3D" id="2.130.10.10">
    <property type="entry name" value="YVTN repeat-like/Quinoprotein amine dehydrogenase"/>
    <property type="match status" value="1"/>
</dbReference>
<reference evidence="3" key="1">
    <citation type="submission" date="2021-03" db="EMBL/GenBank/DDBJ databases">
        <authorList>
            <person name="Bekaert M."/>
        </authorList>
    </citation>
    <scope>NUCLEOTIDE SEQUENCE</scope>
</reference>